<dbReference type="EMBL" id="JASCZI010090661">
    <property type="protein sequence ID" value="MED6144341.1"/>
    <property type="molecule type" value="Genomic_DNA"/>
</dbReference>
<comment type="caution">
    <text evidence="2">The sequence shown here is derived from an EMBL/GenBank/DDBJ whole genome shotgun (WGS) entry which is preliminary data.</text>
</comment>
<reference evidence="2 3" key="1">
    <citation type="journal article" date="2023" name="Plants (Basel)">
        <title>Bridging the Gap: Combining Genomics and Transcriptomics Approaches to Understand Stylosanthes scabra, an Orphan Legume from the Brazilian Caatinga.</title>
        <authorList>
            <person name="Ferreira-Neto J.R.C."/>
            <person name="da Silva M.D."/>
            <person name="Binneck E."/>
            <person name="de Melo N.F."/>
            <person name="da Silva R.H."/>
            <person name="de Melo A.L.T.M."/>
            <person name="Pandolfi V."/>
            <person name="Bustamante F.O."/>
            <person name="Brasileiro-Vidal A.C."/>
            <person name="Benko-Iseppon A.M."/>
        </authorList>
    </citation>
    <scope>NUCLEOTIDE SEQUENCE [LARGE SCALE GENOMIC DNA]</scope>
    <source>
        <tissue evidence="2">Leaves</tissue>
    </source>
</reference>
<proteinExistence type="predicted"/>
<feature type="region of interest" description="Disordered" evidence="1">
    <location>
        <begin position="109"/>
        <end position="133"/>
    </location>
</feature>
<name>A0ABU6T843_9FABA</name>
<evidence type="ECO:0000313" key="3">
    <source>
        <dbReference type="Proteomes" id="UP001341840"/>
    </source>
</evidence>
<sequence>MFPTPGLSHDLEDGADGMRSHMWGRAVPYVASVPEDEQPDESMVEALIGEMGRSHADDRGVAVSQSGNTEGGIIMRLMGHLGRKPWLGADGMTLAKVINACAAGEAKAAGTSEAMADNTERPEPANKKLIPAV</sequence>
<evidence type="ECO:0000313" key="2">
    <source>
        <dbReference type="EMBL" id="MED6144341.1"/>
    </source>
</evidence>
<gene>
    <name evidence="2" type="ORF">PIB30_014874</name>
</gene>
<organism evidence="2 3">
    <name type="scientific">Stylosanthes scabra</name>
    <dbReference type="NCBI Taxonomy" id="79078"/>
    <lineage>
        <taxon>Eukaryota</taxon>
        <taxon>Viridiplantae</taxon>
        <taxon>Streptophyta</taxon>
        <taxon>Embryophyta</taxon>
        <taxon>Tracheophyta</taxon>
        <taxon>Spermatophyta</taxon>
        <taxon>Magnoliopsida</taxon>
        <taxon>eudicotyledons</taxon>
        <taxon>Gunneridae</taxon>
        <taxon>Pentapetalae</taxon>
        <taxon>rosids</taxon>
        <taxon>fabids</taxon>
        <taxon>Fabales</taxon>
        <taxon>Fabaceae</taxon>
        <taxon>Papilionoideae</taxon>
        <taxon>50 kb inversion clade</taxon>
        <taxon>dalbergioids sensu lato</taxon>
        <taxon>Dalbergieae</taxon>
        <taxon>Pterocarpus clade</taxon>
        <taxon>Stylosanthes</taxon>
    </lineage>
</organism>
<protein>
    <submittedName>
        <fullName evidence="2">Uncharacterized protein</fullName>
    </submittedName>
</protein>
<dbReference type="Proteomes" id="UP001341840">
    <property type="component" value="Unassembled WGS sequence"/>
</dbReference>
<keyword evidence="3" id="KW-1185">Reference proteome</keyword>
<evidence type="ECO:0000256" key="1">
    <source>
        <dbReference type="SAM" id="MobiDB-lite"/>
    </source>
</evidence>
<accession>A0ABU6T843</accession>